<dbReference type="Gene3D" id="3.40.50.2000">
    <property type="entry name" value="Glycogen Phosphorylase B"/>
    <property type="match status" value="1"/>
</dbReference>
<dbReference type="Proteomes" id="UP001318682">
    <property type="component" value="Plasmid pROLI127"/>
</dbReference>
<dbReference type="RefSeq" id="WP_187431400.1">
    <property type="nucleotide sequence ID" value="NZ_CP143424.1"/>
</dbReference>
<reference evidence="1 2" key="1">
    <citation type="submission" date="2015-07" db="EMBL/GenBank/DDBJ databases">
        <authorList>
            <person name="Voget S."/>
            <person name="Dogs M."/>
            <person name="Brinkhoff T.H."/>
            <person name="Daniel R."/>
        </authorList>
    </citation>
    <scope>NUCLEOTIDE SEQUENCE [LARGE SCALE GENOMIC DNA]</scope>
    <source>
        <strain evidence="1 2">B14</strain>
        <plasmid evidence="1 2">pROLI127</plasmid>
    </source>
</reference>
<dbReference type="EMBL" id="CP143424">
    <property type="protein sequence ID" value="WVX51432.1"/>
    <property type="molecule type" value="Genomic_DNA"/>
</dbReference>
<dbReference type="Pfam" id="PF13692">
    <property type="entry name" value="Glyco_trans_1_4"/>
    <property type="match status" value="1"/>
</dbReference>
<dbReference type="SUPFAM" id="SSF53756">
    <property type="entry name" value="UDP-Glycosyltransferase/glycogen phosphorylase"/>
    <property type="match status" value="1"/>
</dbReference>
<organism evidence="1 2">
    <name type="scientific">Roseobacter fucihabitans</name>
    <dbReference type="NCBI Taxonomy" id="1537242"/>
    <lineage>
        <taxon>Bacteria</taxon>
        <taxon>Pseudomonadati</taxon>
        <taxon>Pseudomonadota</taxon>
        <taxon>Alphaproteobacteria</taxon>
        <taxon>Rhodobacterales</taxon>
        <taxon>Roseobacteraceae</taxon>
        <taxon>Roseobacter</taxon>
    </lineage>
</organism>
<sequence length="405" mass="43862">MALNPDKRLLLIIPDGSINHRMGGGQRSAILFSALKSLGPVDVVVLGEGTGTGPQEFFPGAASFQWAPSSRFSVIKKKGLSHLIYNLRRFLFVPALYAPQASVTEALDKLVTPAHRLIACRYALTYCATGLTKTPGRDVFVDIDDRDDQTFQSTATAVLGTGVLGCIFRKYVVPSVLRQLYRRLPGTSFLWYAKAEDDLNLPGVGSAVLRNVPFNTDIPAGAPPPSARQDVVFVGSHAHRPNQDGVRWFLRECWPTLHARHPEARFRIVGLGAWQQLQAEFPDTPGVEYVGTIDDIATAYFDARLVVSPLFEGGGSKIKVIEACAFGRPIVVSRHSAQGFGDAIAAALPQSDDAAGFIDLCTQYLADPDAADRLGQHLQDLQRAHFSRAAAEAQIAADIRSVIGS</sequence>
<dbReference type="CDD" id="cd03801">
    <property type="entry name" value="GT4_PimA-like"/>
    <property type="match status" value="1"/>
</dbReference>
<accession>A0ABZ2C2C3</accession>
<keyword evidence="2" id="KW-1185">Reference proteome</keyword>
<reference evidence="1 2" key="2">
    <citation type="submission" date="2024-01" db="EMBL/GenBank/DDBJ databases">
        <title>Roseobacter fucihabitans sp. nov., isolated from the brown alga Fucus spiralis.</title>
        <authorList>
            <person name="Hahnke S."/>
            <person name="Berger M."/>
            <person name="Schlingloff A."/>
            <person name="Athale I."/>
            <person name="Neumann-Schaal M."/>
            <person name="Adenaya A."/>
            <person name="Poehlein A."/>
            <person name="Daniel R."/>
            <person name="Pertersen J."/>
            <person name="Brinkhoff T."/>
        </authorList>
    </citation>
    <scope>NUCLEOTIDE SEQUENCE [LARGE SCALE GENOMIC DNA]</scope>
    <source>
        <strain evidence="1 2">B14</strain>
        <plasmid evidence="1 2">pROLI127</plasmid>
    </source>
</reference>
<name>A0ABZ2C2C3_9RHOB</name>
<geneLocation type="plasmid" evidence="1 2">
    <name>pROLI127</name>
</geneLocation>
<evidence type="ECO:0000313" key="1">
    <source>
        <dbReference type="EMBL" id="WVX51432.1"/>
    </source>
</evidence>
<proteinExistence type="predicted"/>
<protein>
    <submittedName>
        <fullName evidence="1">Uncharacterized protein</fullName>
    </submittedName>
</protein>
<keyword evidence="1" id="KW-0614">Plasmid</keyword>
<evidence type="ECO:0000313" key="2">
    <source>
        <dbReference type="Proteomes" id="UP001318682"/>
    </source>
</evidence>
<gene>
    <name evidence="1" type="ORF">ROLI_045340</name>
</gene>